<dbReference type="InterPro" id="IPR027961">
    <property type="entry name" value="DUF4442"/>
</dbReference>
<organism evidence="1 2">
    <name type="scientific">Amycolatopsis lexingtonensis</name>
    <dbReference type="NCBI Taxonomy" id="218822"/>
    <lineage>
        <taxon>Bacteria</taxon>
        <taxon>Bacillati</taxon>
        <taxon>Actinomycetota</taxon>
        <taxon>Actinomycetes</taxon>
        <taxon>Pseudonocardiales</taxon>
        <taxon>Pseudonocardiaceae</taxon>
        <taxon>Amycolatopsis</taxon>
    </lineage>
</organism>
<name>A0ABR9HYV9_9PSEU</name>
<dbReference type="CDD" id="cd03443">
    <property type="entry name" value="PaaI_thioesterase"/>
    <property type="match status" value="1"/>
</dbReference>
<accession>A0ABR9HYV9</accession>
<dbReference type="Gene3D" id="3.10.129.10">
    <property type="entry name" value="Hotdog Thioesterase"/>
    <property type="match status" value="1"/>
</dbReference>
<dbReference type="EMBL" id="JADBEG010000001">
    <property type="protein sequence ID" value="MBE1496125.1"/>
    <property type="molecule type" value="Genomic_DNA"/>
</dbReference>
<dbReference type="SUPFAM" id="SSF54637">
    <property type="entry name" value="Thioesterase/thiol ester dehydrase-isomerase"/>
    <property type="match status" value="1"/>
</dbReference>
<proteinExistence type="predicted"/>
<dbReference type="Proteomes" id="UP000631670">
    <property type="component" value="Unassembled WGS sequence"/>
</dbReference>
<protein>
    <submittedName>
        <fullName evidence="1">Thioesterase domain-containing protein</fullName>
    </submittedName>
</protein>
<dbReference type="Pfam" id="PF14539">
    <property type="entry name" value="DUF4442"/>
    <property type="match status" value="1"/>
</dbReference>
<evidence type="ECO:0000313" key="2">
    <source>
        <dbReference type="Proteomes" id="UP000631670"/>
    </source>
</evidence>
<gene>
    <name evidence="1" type="ORF">H4696_003225</name>
</gene>
<comment type="caution">
    <text evidence="1">The sequence shown here is derived from an EMBL/GenBank/DDBJ whole genome shotgun (WGS) entry which is preliminary data.</text>
</comment>
<reference evidence="1 2" key="1">
    <citation type="submission" date="2020-10" db="EMBL/GenBank/DDBJ databases">
        <title>Sequencing the genomes of 1000 actinobacteria strains.</title>
        <authorList>
            <person name="Klenk H.-P."/>
        </authorList>
    </citation>
    <scope>NUCLEOTIDE SEQUENCE [LARGE SCALE GENOMIC DNA]</scope>
    <source>
        <strain evidence="1 2">DSM 44653</strain>
    </source>
</reference>
<evidence type="ECO:0000313" key="1">
    <source>
        <dbReference type="EMBL" id="MBE1496125.1"/>
    </source>
</evidence>
<keyword evidence="2" id="KW-1185">Reference proteome</keyword>
<dbReference type="RefSeq" id="WP_338078678.1">
    <property type="nucleotide sequence ID" value="NZ_JADBEG010000001.1"/>
</dbReference>
<dbReference type="InterPro" id="IPR029069">
    <property type="entry name" value="HotDog_dom_sf"/>
</dbReference>
<sequence length="158" mass="16707">MATADADLAEFMNAVIEHGVPPMHALGIRVVELRPGYVLGAAPLAGNGNHLGTMYAGTLFGLAEMLGGALFVASFDVERFHPTVKDVRIRYRRPATTDVRAEASLGADTIARLRREAEDHGKAEFVLDATITDAAGEVVAGTTGTYQVRANAVRTIGS</sequence>